<gene>
    <name evidence="2" type="ORF">PanWU01x14_262120</name>
</gene>
<keyword evidence="3" id="KW-1185">Reference proteome</keyword>
<dbReference type="AlphaFoldDB" id="A0A2P5B8E5"/>
<sequence length="149" mass="16370">MSSKLLHFLSLAYFFNPISILWCASFCSSPFFFSSLLGSFSNASARHIAKMTPSSKAEQPPWPISGVIGWRASPATQTLPRLIFPRSSAKGFLYLNGDDKMLSNAVFSITAFTLSGILPSLLNTNCFISAGFLSISFSINDLLKKRKKM</sequence>
<keyword evidence="1" id="KW-1133">Transmembrane helix</keyword>
<reference evidence="3" key="1">
    <citation type="submission" date="2016-06" db="EMBL/GenBank/DDBJ databases">
        <title>Parallel loss of symbiosis genes in relatives of nitrogen-fixing non-legume Parasponia.</title>
        <authorList>
            <person name="Van Velzen R."/>
            <person name="Holmer R."/>
            <person name="Bu F."/>
            <person name="Rutten L."/>
            <person name="Van Zeijl A."/>
            <person name="Liu W."/>
            <person name="Santuari L."/>
            <person name="Cao Q."/>
            <person name="Sharma T."/>
            <person name="Shen D."/>
            <person name="Roswanjaya Y."/>
            <person name="Wardhani T."/>
            <person name="Kalhor M.S."/>
            <person name="Jansen J."/>
            <person name="Van den Hoogen J."/>
            <person name="Gungor B."/>
            <person name="Hartog M."/>
            <person name="Hontelez J."/>
            <person name="Verver J."/>
            <person name="Yang W.-C."/>
            <person name="Schijlen E."/>
            <person name="Repin R."/>
            <person name="Schilthuizen M."/>
            <person name="Schranz E."/>
            <person name="Heidstra R."/>
            <person name="Miyata K."/>
            <person name="Fedorova E."/>
            <person name="Kohlen W."/>
            <person name="Bisseling T."/>
            <person name="Smit S."/>
            <person name="Geurts R."/>
        </authorList>
    </citation>
    <scope>NUCLEOTIDE SEQUENCE [LARGE SCALE GENOMIC DNA]</scope>
    <source>
        <strain evidence="3">cv. WU1-14</strain>
    </source>
</reference>
<feature type="transmembrane region" description="Helical" evidence="1">
    <location>
        <begin position="122"/>
        <end position="143"/>
    </location>
</feature>
<proteinExistence type="predicted"/>
<organism evidence="2 3">
    <name type="scientific">Parasponia andersonii</name>
    <name type="common">Sponia andersonii</name>
    <dbReference type="NCBI Taxonomy" id="3476"/>
    <lineage>
        <taxon>Eukaryota</taxon>
        <taxon>Viridiplantae</taxon>
        <taxon>Streptophyta</taxon>
        <taxon>Embryophyta</taxon>
        <taxon>Tracheophyta</taxon>
        <taxon>Spermatophyta</taxon>
        <taxon>Magnoliopsida</taxon>
        <taxon>eudicotyledons</taxon>
        <taxon>Gunneridae</taxon>
        <taxon>Pentapetalae</taxon>
        <taxon>rosids</taxon>
        <taxon>fabids</taxon>
        <taxon>Rosales</taxon>
        <taxon>Cannabaceae</taxon>
        <taxon>Parasponia</taxon>
    </lineage>
</organism>
<comment type="caution">
    <text evidence="2">The sequence shown here is derived from an EMBL/GenBank/DDBJ whole genome shotgun (WGS) entry which is preliminary data.</text>
</comment>
<evidence type="ECO:0008006" key="4">
    <source>
        <dbReference type="Google" id="ProtNLM"/>
    </source>
</evidence>
<dbReference type="EMBL" id="JXTB01000338">
    <property type="protein sequence ID" value="PON45069.1"/>
    <property type="molecule type" value="Genomic_DNA"/>
</dbReference>
<keyword evidence="1" id="KW-0812">Transmembrane</keyword>
<dbReference type="Proteomes" id="UP000237105">
    <property type="component" value="Unassembled WGS sequence"/>
</dbReference>
<dbReference type="OrthoDB" id="10351569at2759"/>
<protein>
    <recommendedName>
        <fullName evidence="4">Transmembrane protein</fullName>
    </recommendedName>
</protein>
<evidence type="ECO:0000256" key="1">
    <source>
        <dbReference type="SAM" id="Phobius"/>
    </source>
</evidence>
<keyword evidence="1" id="KW-0472">Membrane</keyword>
<name>A0A2P5B8E5_PARAD</name>
<evidence type="ECO:0000313" key="2">
    <source>
        <dbReference type="EMBL" id="PON45069.1"/>
    </source>
</evidence>
<evidence type="ECO:0000313" key="3">
    <source>
        <dbReference type="Proteomes" id="UP000237105"/>
    </source>
</evidence>
<accession>A0A2P5B8E5</accession>